<feature type="compositionally biased region" description="Basic and acidic residues" evidence="1">
    <location>
        <begin position="192"/>
        <end position="214"/>
    </location>
</feature>
<evidence type="ECO:0000256" key="1">
    <source>
        <dbReference type="SAM" id="MobiDB-lite"/>
    </source>
</evidence>
<evidence type="ECO:0000313" key="2">
    <source>
        <dbReference type="EMBL" id="KAG2212827.1"/>
    </source>
</evidence>
<comment type="caution">
    <text evidence="2">The sequence shown here is derived from an EMBL/GenBank/DDBJ whole genome shotgun (WGS) entry which is preliminary data.</text>
</comment>
<feature type="compositionally biased region" description="Basic and acidic residues" evidence="1">
    <location>
        <begin position="79"/>
        <end position="90"/>
    </location>
</feature>
<dbReference type="GO" id="GO:0005682">
    <property type="term" value="C:U5 snRNP"/>
    <property type="evidence" value="ECO:0007669"/>
    <property type="project" value="InterPro"/>
</dbReference>
<feature type="region of interest" description="Disordered" evidence="1">
    <location>
        <begin position="258"/>
        <end position="294"/>
    </location>
</feature>
<sequence length="341" mass="39057">MSGVKRAFDLQEEASSKRVRFDKKSKSRNNNGETDFEFNHEDELEDKKNRRGAVNFDVYDSDDEEVGGGVYSSDSDDEDSKKKKEEEEKVPIAADEDFDMFGGEPEPSKDKGKGKANPNQEIEGQEFNSYDRESDEESDIEDGQKKESKISAFNMNQEMEEGSLDEKGNYIRNKVDPQAFHDKWMEGISRKDMNQAKAAHEKRERDEALKEAERQTSIPQSQNDVYRELVKYLKPGQTVQEALSSLANSLPKKLPAWKQKMLDKKNKNKKGKEAAASNAPQLSEKEEESRRKTVETITGLADQMMALGHFNVYDDTFEIMVRHLRKEGVVPQDWIPDSHNQ</sequence>
<dbReference type="EMBL" id="JAEPRC010000045">
    <property type="protein sequence ID" value="KAG2212827.1"/>
    <property type="molecule type" value="Genomic_DNA"/>
</dbReference>
<feature type="region of interest" description="Disordered" evidence="1">
    <location>
        <begin position="192"/>
        <end position="222"/>
    </location>
</feature>
<feature type="compositionally biased region" description="Basic and acidic residues" evidence="1">
    <location>
        <begin position="37"/>
        <end position="48"/>
    </location>
</feature>
<feature type="compositionally biased region" description="Polar residues" evidence="1">
    <location>
        <begin position="117"/>
        <end position="128"/>
    </location>
</feature>
<dbReference type="AlphaFoldDB" id="A0A8H7VBN4"/>
<organism evidence="2 3">
    <name type="scientific">Mucor plumbeus</name>
    <dbReference type="NCBI Taxonomy" id="97098"/>
    <lineage>
        <taxon>Eukaryota</taxon>
        <taxon>Fungi</taxon>
        <taxon>Fungi incertae sedis</taxon>
        <taxon>Mucoromycota</taxon>
        <taxon>Mucoromycotina</taxon>
        <taxon>Mucoromycetes</taxon>
        <taxon>Mucorales</taxon>
        <taxon>Mucorineae</taxon>
        <taxon>Mucoraceae</taxon>
        <taxon>Mucor</taxon>
    </lineage>
</organism>
<feature type="region of interest" description="Disordered" evidence="1">
    <location>
        <begin position="1"/>
        <end position="169"/>
    </location>
</feature>
<evidence type="ECO:0000313" key="3">
    <source>
        <dbReference type="Proteomes" id="UP000650833"/>
    </source>
</evidence>
<gene>
    <name evidence="2" type="ORF">INT46_008488</name>
</gene>
<protein>
    <submittedName>
        <fullName evidence="2">Uncharacterized protein</fullName>
    </submittedName>
</protein>
<proteinExistence type="predicted"/>
<dbReference type="InterPro" id="IPR039905">
    <property type="entry name" value="CD2BP2/Lin1"/>
</dbReference>
<feature type="compositionally biased region" description="Basic residues" evidence="1">
    <location>
        <begin position="17"/>
        <end position="27"/>
    </location>
</feature>
<dbReference type="OrthoDB" id="331341at2759"/>
<keyword evidence="3" id="KW-1185">Reference proteome</keyword>
<dbReference type="PANTHER" id="PTHR13138">
    <property type="entry name" value="PROTEIN LIN1"/>
    <property type="match status" value="1"/>
</dbReference>
<name>A0A8H7VBN4_9FUNG</name>
<reference evidence="2" key="1">
    <citation type="submission" date="2020-12" db="EMBL/GenBank/DDBJ databases">
        <title>Metabolic potential, ecology and presence of endohyphal bacteria is reflected in genomic diversity of Mucoromycotina.</title>
        <authorList>
            <person name="Muszewska A."/>
            <person name="Okrasinska A."/>
            <person name="Steczkiewicz K."/>
            <person name="Drgas O."/>
            <person name="Orlowska M."/>
            <person name="Perlinska-Lenart U."/>
            <person name="Aleksandrzak-Piekarczyk T."/>
            <person name="Szatraj K."/>
            <person name="Zielenkiewicz U."/>
            <person name="Pilsyk S."/>
            <person name="Malc E."/>
            <person name="Mieczkowski P."/>
            <person name="Kruszewska J.S."/>
            <person name="Biernat P."/>
            <person name="Pawlowska J."/>
        </authorList>
    </citation>
    <scope>NUCLEOTIDE SEQUENCE</scope>
    <source>
        <strain evidence="2">CBS 226.32</strain>
    </source>
</reference>
<feature type="compositionally biased region" description="Basic and acidic residues" evidence="1">
    <location>
        <begin position="283"/>
        <end position="294"/>
    </location>
</feature>
<dbReference type="PANTHER" id="PTHR13138:SF3">
    <property type="entry name" value="CD2 ANTIGEN CYTOPLASMIC TAIL-BINDING PROTEIN 2"/>
    <property type="match status" value="1"/>
</dbReference>
<accession>A0A8H7VBN4</accession>
<dbReference type="Proteomes" id="UP000650833">
    <property type="component" value="Unassembled WGS sequence"/>
</dbReference>